<feature type="transmembrane region" description="Helical" evidence="3">
    <location>
        <begin position="34"/>
        <end position="52"/>
    </location>
</feature>
<dbReference type="AlphaFoldDB" id="A0A7Z0HX31"/>
<sequence>MITMTRGAGIAVLAGLVAAPQALAAGGAFGWAVLALAVIVLALDGLDGWLARRSGLRSRFGARFDVESDVIFAIVMAALASQADKVGAWFLLLGLLRPAFLLAGAVWPVLRAPLPDRRWRKVMAALQMSVQVALLAPLVAPPLSSGLGAGILLAMLMSFAIDIRWLILRGRAVPRFAAP</sequence>
<organism evidence="5 6">
    <name type="scientific">Rhabdonatronobacter sediminivivens</name>
    <dbReference type="NCBI Taxonomy" id="2743469"/>
    <lineage>
        <taxon>Bacteria</taxon>
        <taxon>Pseudomonadati</taxon>
        <taxon>Pseudomonadota</taxon>
        <taxon>Alphaproteobacteria</taxon>
        <taxon>Rhodobacterales</taxon>
        <taxon>Paracoccaceae</taxon>
        <taxon>Rhabdonatronobacter</taxon>
    </lineage>
</organism>
<dbReference type="Gene3D" id="1.20.120.1760">
    <property type="match status" value="1"/>
</dbReference>
<accession>A0A7Z0HX31</accession>
<dbReference type="Proteomes" id="UP000529417">
    <property type="component" value="Unassembled WGS sequence"/>
</dbReference>
<feature type="transmembrane region" description="Helical" evidence="3">
    <location>
        <begin position="146"/>
        <end position="167"/>
    </location>
</feature>
<dbReference type="GO" id="GO:0016020">
    <property type="term" value="C:membrane"/>
    <property type="evidence" value="ECO:0007669"/>
    <property type="project" value="InterPro"/>
</dbReference>
<protein>
    <submittedName>
        <fullName evidence="5">CDP-alcohol phosphatidyltransferase family protein</fullName>
    </submittedName>
</protein>
<proteinExistence type="inferred from homology"/>
<feature type="chain" id="PRO_5030755542" evidence="4">
    <location>
        <begin position="25"/>
        <end position="179"/>
    </location>
</feature>
<dbReference type="InterPro" id="IPR043130">
    <property type="entry name" value="CDP-OH_PTrfase_TM_dom"/>
</dbReference>
<dbReference type="GO" id="GO:0008654">
    <property type="term" value="P:phospholipid biosynthetic process"/>
    <property type="evidence" value="ECO:0007669"/>
    <property type="project" value="InterPro"/>
</dbReference>
<comment type="similarity">
    <text evidence="2">Belongs to the CDP-alcohol phosphatidyltransferase class-I family.</text>
</comment>
<reference evidence="5 6" key="1">
    <citation type="journal article" date="2000" name="Arch. Microbiol.">
        <title>Rhodobaca bogoriensis gen. nov. and sp. nov., an alkaliphilic purple nonsulfur bacterium from African Rift Valley soda lakes.</title>
        <authorList>
            <person name="Milford A.D."/>
            <person name="Achenbach L.A."/>
            <person name="Jung D.O."/>
            <person name="Madigan M.T."/>
        </authorList>
    </citation>
    <scope>NUCLEOTIDE SEQUENCE [LARGE SCALE GENOMIC DNA]</scope>
    <source>
        <strain evidence="5 6">2376</strain>
    </source>
</reference>
<dbReference type="EMBL" id="JACBXS010000004">
    <property type="protein sequence ID" value="NYS23910.1"/>
    <property type="molecule type" value="Genomic_DNA"/>
</dbReference>
<dbReference type="PROSITE" id="PS00379">
    <property type="entry name" value="CDP_ALCOHOL_P_TRANSF"/>
    <property type="match status" value="1"/>
</dbReference>
<feature type="transmembrane region" description="Helical" evidence="3">
    <location>
        <begin position="89"/>
        <end position="110"/>
    </location>
</feature>
<dbReference type="GO" id="GO:0016780">
    <property type="term" value="F:phosphotransferase activity, for other substituted phosphate groups"/>
    <property type="evidence" value="ECO:0007669"/>
    <property type="project" value="InterPro"/>
</dbReference>
<keyword evidence="3" id="KW-1133">Transmembrane helix</keyword>
<evidence type="ECO:0000256" key="3">
    <source>
        <dbReference type="SAM" id="Phobius"/>
    </source>
</evidence>
<keyword evidence="3" id="KW-0812">Transmembrane</keyword>
<name>A0A7Z0HX31_9RHOB</name>
<keyword evidence="3" id="KW-0472">Membrane</keyword>
<dbReference type="InterPro" id="IPR048254">
    <property type="entry name" value="CDP_ALCOHOL_P_TRANSF_CS"/>
</dbReference>
<gene>
    <name evidence="5" type="ORF">HUK65_02820</name>
</gene>
<evidence type="ECO:0000256" key="2">
    <source>
        <dbReference type="RuleBase" id="RU003750"/>
    </source>
</evidence>
<keyword evidence="4" id="KW-0732">Signal</keyword>
<evidence type="ECO:0000256" key="1">
    <source>
        <dbReference type="ARBA" id="ARBA00022679"/>
    </source>
</evidence>
<dbReference type="Pfam" id="PF01066">
    <property type="entry name" value="CDP-OH_P_transf"/>
    <property type="match status" value="1"/>
</dbReference>
<keyword evidence="1 2" id="KW-0808">Transferase</keyword>
<dbReference type="InterPro" id="IPR000462">
    <property type="entry name" value="CDP-OH_P_trans"/>
</dbReference>
<evidence type="ECO:0000313" key="5">
    <source>
        <dbReference type="EMBL" id="NYS23910.1"/>
    </source>
</evidence>
<keyword evidence="6" id="KW-1185">Reference proteome</keyword>
<evidence type="ECO:0000313" key="6">
    <source>
        <dbReference type="Proteomes" id="UP000529417"/>
    </source>
</evidence>
<feature type="signal peptide" evidence="4">
    <location>
        <begin position="1"/>
        <end position="24"/>
    </location>
</feature>
<comment type="caution">
    <text evidence="5">The sequence shown here is derived from an EMBL/GenBank/DDBJ whole genome shotgun (WGS) entry which is preliminary data.</text>
</comment>
<evidence type="ECO:0000256" key="4">
    <source>
        <dbReference type="SAM" id="SignalP"/>
    </source>
</evidence>